<dbReference type="InterPro" id="IPR005106">
    <property type="entry name" value="Asp/hSer_DH_NAD-bd"/>
</dbReference>
<comment type="catalytic activity">
    <reaction evidence="6">
        <text>L-aspartate + NAD(+) + H2O = oxaloacetate + NH4(+) + NADH + H(+)</text>
        <dbReference type="Rhea" id="RHEA:11788"/>
        <dbReference type="ChEBI" id="CHEBI:15377"/>
        <dbReference type="ChEBI" id="CHEBI:15378"/>
        <dbReference type="ChEBI" id="CHEBI:16452"/>
        <dbReference type="ChEBI" id="CHEBI:28938"/>
        <dbReference type="ChEBI" id="CHEBI:29991"/>
        <dbReference type="ChEBI" id="CHEBI:57540"/>
        <dbReference type="ChEBI" id="CHEBI:57945"/>
        <dbReference type="EC" id="1.4.1.21"/>
    </reaction>
</comment>
<dbReference type="HAMAP" id="MF_01265">
    <property type="entry name" value="NadX"/>
    <property type="match status" value="1"/>
</dbReference>
<dbReference type="Gene3D" id="3.30.360.10">
    <property type="entry name" value="Dihydrodipicolinate Reductase, domain 2"/>
    <property type="match status" value="1"/>
</dbReference>
<gene>
    <name evidence="6" type="primary">nadX</name>
    <name evidence="9" type="ORF">N5P18_05755</name>
</gene>
<comment type="miscellaneous">
    <text evidence="6">The iminoaspartate product is unstable in aqueous solution and can decompose to oxaloacetate and ammonia.</text>
</comment>
<feature type="domain" description="Aspartate dehydrogenase" evidence="7">
    <location>
        <begin position="162"/>
        <end position="248"/>
    </location>
</feature>
<evidence type="ECO:0000259" key="8">
    <source>
        <dbReference type="Pfam" id="PF03447"/>
    </source>
</evidence>
<dbReference type="EC" id="1.4.1.21" evidence="6"/>
<sequence>MNRRVAVVGHGVIGARVAEELARGGVDGAELVGIVVRHAPDTPAGPLLTLEQALDAADLVVECAGQPVVHEIVDAVLSRGSDLVVTSVGALLDDRLGPRLGSLGPGRLLATHGAVGGLDLLASAARSGGLDTVHVRTTKKAPALVRDWMSAAEAERITQSPEPVTVFSGGPSEAARLFPDSLNVVAALATAVGSTDRVTVELVGDPSATRTTHEITASGDIGDYSFVIRNTPSAQNPRTSAVTAWSVLQTIASLTGRAPLIA</sequence>
<dbReference type="InterPro" id="IPR002811">
    <property type="entry name" value="Asp_DH"/>
</dbReference>
<feature type="active site" evidence="6">
    <location>
        <position position="213"/>
    </location>
</feature>
<evidence type="ECO:0000256" key="3">
    <source>
        <dbReference type="ARBA" id="ARBA00022857"/>
    </source>
</evidence>
<dbReference type="Proteomes" id="UP001381003">
    <property type="component" value="Chromosome"/>
</dbReference>
<dbReference type="Pfam" id="PF03447">
    <property type="entry name" value="NAD_binding_3"/>
    <property type="match status" value="1"/>
</dbReference>
<dbReference type="PIRSF" id="PIRSF005227">
    <property type="entry name" value="Asp_dh_NAD_syn"/>
    <property type="match status" value="1"/>
</dbReference>
<comment type="catalytic activity">
    <reaction evidence="6">
        <text>L-aspartate + NADP(+) + H2O = oxaloacetate + NH4(+) + NADPH + H(+)</text>
        <dbReference type="Rhea" id="RHEA:11784"/>
        <dbReference type="ChEBI" id="CHEBI:15377"/>
        <dbReference type="ChEBI" id="CHEBI:15378"/>
        <dbReference type="ChEBI" id="CHEBI:16452"/>
        <dbReference type="ChEBI" id="CHEBI:28938"/>
        <dbReference type="ChEBI" id="CHEBI:29991"/>
        <dbReference type="ChEBI" id="CHEBI:57783"/>
        <dbReference type="ChEBI" id="CHEBI:58349"/>
        <dbReference type="EC" id="1.4.1.21"/>
    </reaction>
</comment>
<evidence type="ECO:0000256" key="6">
    <source>
        <dbReference type="HAMAP-Rule" id="MF_01265"/>
    </source>
</evidence>
<evidence type="ECO:0000256" key="4">
    <source>
        <dbReference type="ARBA" id="ARBA00023002"/>
    </source>
</evidence>
<evidence type="ECO:0000256" key="5">
    <source>
        <dbReference type="ARBA" id="ARBA00023027"/>
    </source>
</evidence>
<keyword evidence="10" id="KW-1185">Reference proteome</keyword>
<reference evidence="9 10" key="1">
    <citation type="submission" date="2022-09" db="EMBL/GenBank/DDBJ databases">
        <title>Complete genome sequence of Janibacter terrae strain COS04-44, PCL-degrading bacteria isolated from oil spilled coast.</title>
        <authorList>
            <person name="Park H."/>
            <person name="Kim J.Y."/>
            <person name="An S.H."/>
            <person name="Lee C.M."/>
            <person name="Weon H.-Y."/>
        </authorList>
    </citation>
    <scope>NUCLEOTIDE SEQUENCE [LARGE SCALE GENOMIC DNA]</scope>
    <source>
        <strain evidence="9 10">COS04-44</strain>
    </source>
</reference>
<organism evidence="9 10">
    <name type="scientific">Janibacter terrae</name>
    <dbReference type="NCBI Taxonomy" id="103817"/>
    <lineage>
        <taxon>Bacteria</taxon>
        <taxon>Bacillati</taxon>
        <taxon>Actinomycetota</taxon>
        <taxon>Actinomycetes</taxon>
        <taxon>Micrococcales</taxon>
        <taxon>Intrasporangiaceae</taxon>
        <taxon>Janibacter</taxon>
    </lineage>
</organism>
<dbReference type="InterPro" id="IPR020626">
    <property type="entry name" value="Asp_DH_prok"/>
</dbReference>
<dbReference type="Gene3D" id="3.40.50.720">
    <property type="entry name" value="NAD(P)-binding Rossmann-like Domain"/>
    <property type="match status" value="1"/>
</dbReference>
<comment type="function">
    <text evidence="6">Specifically catalyzes the NAD or NADP-dependent dehydrogenation of L-aspartate to iminoaspartate.</text>
</comment>
<comment type="pathway">
    <text evidence="6">Cofactor biosynthesis; NAD(+) biosynthesis; iminoaspartate from L-aspartate (dehydrogenase route): step 1/1.</text>
</comment>
<evidence type="ECO:0000256" key="1">
    <source>
        <dbReference type="ARBA" id="ARBA00008331"/>
    </source>
</evidence>
<keyword evidence="3 6" id="KW-0521">NADP</keyword>
<dbReference type="RefSeq" id="WP_338538976.1">
    <property type="nucleotide sequence ID" value="NZ_CP104874.1"/>
</dbReference>
<accession>A0ABZ2FJH7</accession>
<keyword evidence="4 6" id="KW-0560">Oxidoreductase</keyword>
<dbReference type="PANTHER" id="PTHR31873:SF6">
    <property type="entry name" value="ASPARTATE DEHYDROGENASE DOMAIN-CONTAINING PROTEIN"/>
    <property type="match status" value="1"/>
</dbReference>
<comment type="similarity">
    <text evidence="1 6">Belongs to the L-aspartate dehydrogenase family.</text>
</comment>
<keyword evidence="5 6" id="KW-0520">NAD</keyword>
<dbReference type="PANTHER" id="PTHR31873">
    <property type="entry name" value="L-ASPARTATE DEHYDROGENASE-RELATED"/>
    <property type="match status" value="1"/>
</dbReference>
<name>A0ABZ2FJH7_9MICO</name>
<evidence type="ECO:0000313" key="10">
    <source>
        <dbReference type="Proteomes" id="UP001381003"/>
    </source>
</evidence>
<dbReference type="InterPro" id="IPR036291">
    <property type="entry name" value="NAD(P)-bd_dom_sf"/>
</dbReference>
<dbReference type="SUPFAM" id="SSF51735">
    <property type="entry name" value="NAD(P)-binding Rossmann-fold domains"/>
    <property type="match status" value="1"/>
</dbReference>
<dbReference type="SUPFAM" id="SSF55347">
    <property type="entry name" value="Glyceraldehyde-3-phosphate dehydrogenase-like, C-terminal domain"/>
    <property type="match status" value="1"/>
</dbReference>
<feature type="binding site" evidence="6">
    <location>
        <position position="114"/>
    </location>
    <ligand>
        <name>NAD(+)</name>
        <dbReference type="ChEBI" id="CHEBI:57540"/>
    </ligand>
</feature>
<keyword evidence="2 6" id="KW-0662">Pyridine nucleotide biosynthesis</keyword>
<feature type="binding site" evidence="6">
    <location>
        <position position="183"/>
    </location>
    <ligand>
        <name>NAD(+)</name>
        <dbReference type="ChEBI" id="CHEBI:57540"/>
    </ligand>
</feature>
<evidence type="ECO:0000259" key="7">
    <source>
        <dbReference type="Pfam" id="PF01958"/>
    </source>
</evidence>
<evidence type="ECO:0000313" key="9">
    <source>
        <dbReference type="EMBL" id="WWF06376.1"/>
    </source>
</evidence>
<protein>
    <recommendedName>
        <fullName evidence="6">L-aspartate dehydrogenase</fullName>
        <ecNumber evidence="6">1.4.1.21</ecNumber>
    </recommendedName>
</protein>
<feature type="domain" description="Aspartate/homoserine dehydrogenase NAD-binding" evidence="8">
    <location>
        <begin position="9"/>
        <end position="100"/>
    </location>
</feature>
<dbReference type="Pfam" id="PF01958">
    <property type="entry name" value="Asp_DH_C"/>
    <property type="match status" value="1"/>
</dbReference>
<proteinExistence type="inferred from homology"/>
<evidence type="ECO:0000256" key="2">
    <source>
        <dbReference type="ARBA" id="ARBA00022642"/>
    </source>
</evidence>
<dbReference type="InterPro" id="IPR011182">
    <property type="entry name" value="L-Asp_DH"/>
</dbReference>
<dbReference type="EMBL" id="CP104874">
    <property type="protein sequence ID" value="WWF06376.1"/>
    <property type="molecule type" value="Genomic_DNA"/>
</dbReference>